<feature type="domain" description="KH type-2" evidence="9">
    <location>
        <begin position="209"/>
        <end position="285"/>
    </location>
</feature>
<dbReference type="HAMAP" id="MF_00367">
    <property type="entry name" value="GTPase_Era"/>
    <property type="match status" value="1"/>
</dbReference>
<keyword evidence="6" id="KW-0963">Cytoplasm</keyword>
<dbReference type="Pfam" id="PF01926">
    <property type="entry name" value="MMR_HSR1"/>
    <property type="match status" value="1"/>
</dbReference>
<feature type="binding site" evidence="6">
    <location>
        <begin position="127"/>
        <end position="130"/>
    </location>
    <ligand>
        <name>GTP</name>
        <dbReference type="ChEBI" id="CHEBI:37565"/>
    </ligand>
</feature>
<dbReference type="Proteomes" id="UP000238701">
    <property type="component" value="Unassembled WGS sequence"/>
</dbReference>
<dbReference type="PANTHER" id="PTHR42698:SF1">
    <property type="entry name" value="GTPASE ERA, MITOCHONDRIAL"/>
    <property type="match status" value="1"/>
</dbReference>
<proteinExistence type="inferred from homology"/>
<evidence type="ECO:0000259" key="9">
    <source>
        <dbReference type="PROSITE" id="PS50823"/>
    </source>
</evidence>
<evidence type="ECO:0000256" key="1">
    <source>
        <dbReference type="ARBA" id="ARBA00007921"/>
    </source>
</evidence>
<accession>A0A2U3KWT4</accession>
<keyword evidence="6" id="KW-0690">Ribosome biogenesis</keyword>
<reference evidence="12" key="1">
    <citation type="submission" date="2018-02" db="EMBL/GenBank/DDBJ databases">
        <authorList>
            <person name="Hausmann B."/>
        </authorList>
    </citation>
    <scope>NUCLEOTIDE SEQUENCE [LARGE SCALE GENOMIC DNA]</scope>
    <source>
        <strain evidence="12">Peat soil MAG SbA1</strain>
    </source>
</reference>
<feature type="region of interest" description="G2" evidence="7">
    <location>
        <begin position="38"/>
        <end position="42"/>
    </location>
</feature>
<dbReference type="GO" id="GO:0003924">
    <property type="term" value="F:GTPase activity"/>
    <property type="evidence" value="ECO:0007669"/>
    <property type="project" value="UniProtKB-UniRule"/>
</dbReference>
<dbReference type="CDD" id="cd04163">
    <property type="entry name" value="Era"/>
    <property type="match status" value="1"/>
</dbReference>
<evidence type="ECO:0000256" key="7">
    <source>
        <dbReference type="PROSITE-ProRule" id="PRU01050"/>
    </source>
</evidence>
<feature type="binding site" evidence="6">
    <location>
        <begin position="12"/>
        <end position="19"/>
    </location>
    <ligand>
        <name>GTP</name>
        <dbReference type="ChEBI" id="CHEBI:37565"/>
    </ligand>
</feature>
<dbReference type="SUPFAM" id="SSF54814">
    <property type="entry name" value="Prokaryotic type KH domain (KH-domain type II)"/>
    <property type="match status" value="1"/>
</dbReference>
<dbReference type="GO" id="GO:0043024">
    <property type="term" value="F:ribosomal small subunit binding"/>
    <property type="evidence" value="ECO:0007669"/>
    <property type="project" value="TreeGrafter"/>
</dbReference>
<dbReference type="PANTHER" id="PTHR42698">
    <property type="entry name" value="GTPASE ERA"/>
    <property type="match status" value="1"/>
</dbReference>
<comment type="function">
    <text evidence="6">An essential GTPase that binds both GDP and GTP, with rapid nucleotide exchange. Plays a role in 16S rRNA processing and 30S ribosomal subunit biogenesis and possibly also in cell cycle regulation and energy metabolism.</text>
</comment>
<dbReference type="EMBL" id="OMOD01000146">
    <property type="protein sequence ID" value="SPF44088.1"/>
    <property type="molecule type" value="Genomic_DNA"/>
</dbReference>
<evidence type="ECO:0000256" key="5">
    <source>
        <dbReference type="ARBA" id="ARBA00023134"/>
    </source>
</evidence>
<dbReference type="OrthoDB" id="9805918at2"/>
<feature type="region of interest" description="G3" evidence="7">
    <location>
        <begin position="65"/>
        <end position="68"/>
    </location>
</feature>
<feature type="region of interest" description="G5" evidence="7">
    <location>
        <begin position="157"/>
        <end position="159"/>
    </location>
</feature>
<dbReference type="Gene3D" id="3.30.300.20">
    <property type="match status" value="1"/>
</dbReference>
<evidence type="ECO:0000256" key="4">
    <source>
        <dbReference type="ARBA" id="ARBA00022884"/>
    </source>
</evidence>
<dbReference type="GO" id="GO:0005525">
    <property type="term" value="F:GTP binding"/>
    <property type="evidence" value="ECO:0007669"/>
    <property type="project" value="UniProtKB-UniRule"/>
</dbReference>
<dbReference type="GO" id="GO:0070181">
    <property type="term" value="F:small ribosomal subunit rRNA binding"/>
    <property type="evidence" value="ECO:0007669"/>
    <property type="project" value="UniProtKB-UniRule"/>
</dbReference>
<dbReference type="SUPFAM" id="SSF52540">
    <property type="entry name" value="P-loop containing nucleoside triphosphate hydrolases"/>
    <property type="match status" value="1"/>
</dbReference>
<comment type="subunit">
    <text evidence="6">Monomer.</text>
</comment>
<keyword evidence="6" id="KW-0472">Membrane</keyword>
<dbReference type="NCBIfam" id="NF000908">
    <property type="entry name" value="PRK00089.1"/>
    <property type="match status" value="1"/>
</dbReference>
<dbReference type="PROSITE" id="PS50823">
    <property type="entry name" value="KH_TYPE_2"/>
    <property type="match status" value="1"/>
</dbReference>
<dbReference type="InterPro" id="IPR004044">
    <property type="entry name" value="KH_dom_type_2"/>
</dbReference>
<keyword evidence="6" id="KW-0699">rRNA-binding</keyword>
<feature type="region of interest" description="G1" evidence="7">
    <location>
        <begin position="12"/>
        <end position="19"/>
    </location>
</feature>
<evidence type="ECO:0000313" key="11">
    <source>
        <dbReference type="EMBL" id="SPF44088.1"/>
    </source>
</evidence>
<keyword evidence="3 6" id="KW-0547">Nucleotide-binding</keyword>
<dbReference type="AlphaFoldDB" id="A0A2U3KWT4"/>
<name>A0A2U3KWT4_9BACT</name>
<dbReference type="NCBIfam" id="TIGR00436">
    <property type="entry name" value="era"/>
    <property type="match status" value="1"/>
</dbReference>
<keyword evidence="6" id="KW-1003">Cell membrane</keyword>
<comment type="subcellular location">
    <subcellularLocation>
        <location evidence="6">Cytoplasm</location>
    </subcellularLocation>
    <subcellularLocation>
        <location evidence="6">Cell membrane</location>
        <topology evidence="6">Peripheral membrane protein</topology>
    </subcellularLocation>
</comment>
<evidence type="ECO:0000256" key="8">
    <source>
        <dbReference type="RuleBase" id="RU003761"/>
    </source>
</evidence>
<organism evidence="11 12">
    <name type="scientific">Candidatus Sulfotelmatobacter kueseliae</name>
    <dbReference type="NCBI Taxonomy" id="2042962"/>
    <lineage>
        <taxon>Bacteria</taxon>
        <taxon>Pseudomonadati</taxon>
        <taxon>Acidobacteriota</taxon>
        <taxon>Terriglobia</taxon>
        <taxon>Terriglobales</taxon>
        <taxon>Candidatus Korobacteraceae</taxon>
        <taxon>Candidatus Sulfotelmatobacter</taxon>
    </lineage>
</organism>
<gene>
    <name evidence="6 11" type="primary">era</name>
    <name evidence="11" type="ORF">SBA1_510025</name>
</gene>
<dbReference type="CDD" id="cd22534">
    <property type="entry name" value="KH-II_Era"/>
    <property type="match status" value="1"/>
</dbReference>
<dbReference type="Pfam" id="PF07650">
    <property type="entry name" value="KH_2"/>
    <property type="match status" value="1"/>
</dbReference>
<dbReference type="GO" id="GO:0005829">
    <property type="term" value="C:cytosol"/>
    <property type="evidence" value="ECO:0007669"/>
    <property type="project" value="TreeGrafter"/>
</dbReference>
<dbReference type="InterPro" id="IPR027417">
    <property type="entry name" value="P-loop_NTPase"/>
</dbReference>
<dbReference type="GO" id="GO:0005886">
    <property type="term" value="C:plasma membrane"/>
    <property type="evidence" value="ECO:0007669"/>
    <property type="project" value="UniProtKB-SubCell"/>
</dbReference>
<dbReference type="InterPro" id="IPR005225">
    <property type="entry name" value="Small_GTP-bd"/>
</dbReference>
<dbReference type="NCBIfam" id="TIGR00231">
    <property type="entry name" value="small_GTP"/>
    <property type="match status" value="1"/>
</dbReference>
<evidence type="ECO:0000256" key="2">
    <source>
        <dbReference type="ARBA" id="ARBA00020484"/>
    </source>
</evidence>
<protein>
    <recommendedName>
        <fullName evidence="2 6">GTPase Era</fullName>
    </recommendedName>
</protein>
<dbReference type="InterPro" id="IPR030388">
    <property type="entry name" value="G_ERA_dom"/>
</dbReference>
<dbReference type="InterPro" id="IPR009019">
    <property type="entry name" value="KH_sf_prok-type"/>
</dbReference>
<evidence type="ECO:0000259" key="10">
    <source>
        <dbReference type="PROSITE" id="PS51713"/>
    </source>
</evidence>
<dbReference type="InterPro" id="IPR006073">
    <property type="entry name" value="GTP-bd"/>
</dbReference>
<dbReference type="Gene3D" id="3.40.50.300">
    <property type="entry name" value="P-loop containing nucleotide triphosphate hydrolases"/>
    <property type="match status" value="1"/>
</dbReference>
<feature type="domain" description="Era-type G" evidence="10">
    <location>
        <begin position="4"/>
        <end position="178"/>
    </location>
</feature>
<dbReference type="GO" id="GO:0000028">
    <property type="term" value="P:ribosomal small subunit assembly"/>
    <property type="evidence" value="ECO:0007669"/>
    <property type="project" value="TreeGrafter"/>
</dbReference>
<evidence type="ECO:0000256" key="6">
    <source>
        <dbReference type="HAMAP-Rule" id="MF_00367"/>
    </source>
</evidence>
<evidence type="ECO:0000313" key="12">
    <source>
        <dbReference type="Proteomes" id="UP000238701"/>
    </source>
</evidence>
<sequence>MPFRSGFVCILGRPNAGKSTLLNALVGEKLAIISPKPQTTRNRIQGIVHIPKRKGKGGGQIVLIDTPGVHKPDSSLGRKMMVEVREALEGCNLVLVIMDVTHKYDPRDQFALDLVKQSGTKTFLLLNKVDLIPDKARLLPLIEEYRKLYDFSEVIPISALRRNGLDLLLDLVMAALPAGPAYFPEDQVTDQPARFMAAEIVREQVLLNTKEEIPYATTVIVDSFEEGAKLTRIAATIYCERGGQKGILVGKGGQMLKKIGTAARVQIERMLQMKVFLELYVKVHPGWRDSRGFVEELDWRRQLEHRMHEQGAKAER</sequence>
<dbReference type="InterPro" id="IPR005662">
    <property type="entry name" value="GTPase_Era-like"/>
</dbReference>
<keyword evidence="4 6" id="KW-0694">RNA-binding</keyword>
<dbReference type="InterPro" id="IPR015946">
    <property type="entry name" value="KH_dom-like_a/b"/>
</dbReference>
<evidence type="ECO:0000256" key="3">
    <source>
        <dbReference type="ARBA" id="ARBA00022741"/>
    </source>
</evidence>
<comment type="similarity">
    <text evidence="1 6 7 8">Belongs to the TRAFAC class TrmE-Era-EngA-EngB-Septin-like GTPase superfamily. Era GTPase family.</text>
</comment>
<keyword evidence="5 6" id="KW-0342">GTP-binding</keyword>
<dbReference type="PROSITE" id="PS51713">
    <property type="entry name" value="G_ERA"/>
    <property type="match status" value="1"/>
</dbReference>
<feature type="binding site" evidence="6">
    <location>
        <begin position="65"/>
        <end position="69"/>
    </location>
    <ligand>
        <name>GTP</name>
        <dbReference type="ChEBI" id="CHEBI:37565"/>
    </ligand>
</feature>
<feature type="region of interest" description="G4" evidence="7">
    <location>
        <begin position="127"/>
        <end position="130"/>
    </location>
</feature>